<keyword evidence="2" id="KW-1185">Reference proteome</keyword>
<organism evidence="1 2">
    <name type="scientific">Rhynocoris fuscipes</name>
    <dbReference type="NCBI Taxonomy" id="488301"/>
    <lineage>
        <taxon>Eukaryota</taxon>
        <taxon>Metazoa</taxon>
        <taxon>Ecdysozoa</taxon>
        <taxon>Arthropoda</taxon>
        <taxon>Hexapoda</taxon>
        <taxon>Insecta</taxon>
        <taxon>Pterygota</taxon>
        <taxon>Neoptera</taxon>
        <taxon>Paraneoptera</taxon>
        <taxon>Hemiptera</taxon>
        <taxon>Heteroptera</taxon>
        <taxon>Panheteroptera</taxon>
        <taxon>Cimicomorpha</taxon>
        <taxon>Reduviidae</taxon>
        <taxon>Harpactorinae</taxon>
        <taxon>Harpactorini</taxon>
        <taxon>Rhynocoris</taxon>
    </lineage>
</organism>
<sequence length="71" mass="8690">MTELERKICFMLHVKLHPCVADVVQKLIKSKSSSIQLEYKNFLGWLHSFVRYGRQKIHNCERFYWKQYLQD</sequence>
<evidence type="ECO:0000313" key="2">
    <source>
        <dbReference type="Proteomes" id="UP001461498"/>
    </source>
</evidence>
<proteinExistence type="predicted"/>
<dbReference type="EMBL" id="JAPXFL010000009">
    <property type="protein sequence ID" value="KAK9501389.1"/>
    <property type="molecule type" value="Genomic_DNA"/>
</dbReference>
<gene>
    <name evidence="1" type="ORF">O3M35_012124</name>
</gene>
<dbReference type="Proteomes" id="UP001461498">
    <property type="component" value="Unassembled WGS sequence"/>
</dbReference>
<protein>
    <submittedName>
        <fullName evidence="1">Uncharacterized protein</fullName>
    </submittedName>
</protein>
<accession>A0AAW1CUT2</accession>
<name>A0AAW1CUT2_9HEMI</name>
<reference evidence="1 2" key="1">
    <citation type="submission" date="2022-12" db="EMBL/GenBank/DDBJ databases">
        <title>Chromosome-level genome assembly of true bugs.</title>
        <authorList>
            <person name="Ma L."/>
            <person name="Li H."/>
        </authorList>
    </citation>
    <scope>NUCLEOTIDE SEQUENCE [LARGE SCALE GENOMIC DNA]</scope>
    <source>
        <strain evidence="1">Lab_2022b</strain>
    </source>
</reference>
<dbReference type="AlphaFoldDB" id="A0AAW1CUT2"/>
<comment type="caution">
    <text evidence="1">The sequence shown here is derived from an EMBL/GenBank/DDBJ whole genome shotgun (WGS) entry which is preliminary data.</text>
</comment>
<evidence type="ECO:0000313" key="1">
    <source>
        <dbReference type="EMBL" id="KAK9501389.1"/>
    </source>
</evidence>